<dbReference type="CDD" id="cd10918">
    <property type="entry name" value="CE4_NodB_like_5s_6s"/>
    <property type="match status" value="1"/>
</dbReference>
<dbReference type="Gene3D" id="3.20.20.370">
    <property type="entry name" value="Glycoside hydrolase/deacetylase"/>
    <property type="match status" value="1"/>
</dbReference>
<gene>
    <name evidence="4" type="ORF">UW78_C0014G0004</name>
</gene>
<evidence type="ECO:0000256" key="1">
    <source>
        <dbReference type="ARBA" id="ARBA00004613"/>
    </source>
</evidence>
<evidence type="ECO:0000313" key="5">
    <source>
        <dbReference type="Proteomes" id="UP000034595"/>
    </source>
</evidence>
<dbReference type="AlphaFoldDB" id="A0A0G1NAI5"/>
<comment type="caution">
    <text evidence="4">The sequence shown here is derived from an EMBL/GenBank/DDBJ whole genome shotgun (WGS) entry which is preliminary data.</text>
</comment>
<sequence length="247" mass="28715">MFRYLKSLPRVLYIYLKDKLILKKRVAILMYHSVSDDNNEFFTVSSKNFMSQMNYLYENNYVILSLHDLIEYINSKKKIPKKSVVLTLDDGYEDNYLTVFPMLKKYNFPATIFLITGLVGNKNYSNRGIKLPMLDWGQIQEMHSSGLIDFQPHTVSHPRLSISLPNEVIYEMEDSKKEIERRLGKKCTLFAYPKGDYNISTIEIAGRIFDGAVTTDMGFTNFRSSLLSLRRNSVHSQTDSLTFKLKI</sequence>
<dbReference type="Pfam" id="PF01522">
    <property type="entry name" value="Polysacc_deac_1"/>
    <property type="match status" value="1"/>
</dbReference>
<dbReference type="PANTHER" id="PTHR34216">
    <property type="match status" value="1"/>
</dbReference>
<organism evidence="4 5">
    <name type="scientific">Candidatus Azambacteria bacterium GW2011_GWA1_44_9</name>
    <dbReference type="NCBI Taxonomy" id="1618610"/>
    <lineage>
        <taxon>Bacteria</taxon>
        <taxon>Candidatus Azamiibacteriota</taxon>
    </lineage>
</organism>
<proteinExistence type="predicted"/>
<dbReference type="SUPFAM" id="SSF88713">
    <property type="entry name" value="Glycoside hydrolase/deacetylase"/>
    <property type="match status" value="1"/>
</dbReference>
<name>A0A0G1NAI5_9BACT</name>
<dbReference type="GO" id="GO:0005576">
    <property type="term" value="C:extracellular region"/>
    <property type="evidence" value="ECO:0007669"/>
    <property type="project" value="UniProtKB-SubCell"/>
</dbReference>
<protein>
    <submittedName>
        <fullName evidence="4">Polysaccharide deacetylase family protein</fullName>
    </submittedName>
</protein>
<dbReference type="GO" id="GO:0005975">
    <property type="term" value="P:carbohydrate metabolic process"/>
    <property type="evidence" value="ECO:0007669"/>
    <property type="project" value="InterPro"/>
</dbReference>
<dbReference type="PANTHER" id="PTHR34216:SF3">
    <property type="entry name" value="POLY-BETA-1,6-N-ACETYL-D-GLUCOSAMINE N-DEACETYLASE"/>
    <property type="match status" value="1"/>
</dbReference>
<dbReference type="PROSITE" id="PS51677">
    <property type="entry name" value="NODB"/>
    <property type="match status" value="1"/>
</dbReference>
<feature type="domain" description="NodB homology" evidence="3">
    <location>
        <begin position="82"/>
        <end position="247"/>
    </location>
</feature>
<reference evidence="4 5" key="1">
    <citation type="journal article" date="2015" name="Nature">
        <title>rRNA introns, odd ribosomes, and small enigmatic genomes across a large radiation of phyla.</title>
        <authorList>
            <person name="Brown C.T."/>
            <person name="Hug L.A."/>
            <person name="Thomas B.C."/>
            <person name="Sharon I."/>
            <person name="Castelle C.J."/>
            <person name="Singh A."/>
            <person name="Wilkins M.J."/>
            <person name="Williams K.H."/>
            <person name="Banfield J.F."/>
        </authorList>
    </citation>
    <scope>NUCLEOTIDE SEQUENCE [LARGE SCALE GENOMIC DNA]</scope>
</reference>
<keyword evidence="2" id="KW-0732">Signal</keyword>
<dbReference type="InterPro" id="IPR011330">
    <property type="entry name" value="Glyco_hydro/deAcase_b/a-brl"/>
</dbReference>
<evidence type="ECO:0000256" key="2">
    <source>
        <dbReference type="ARBA" id="ARBA00022729"/>
    </source>
</evidence>
<comment type="subcellular location">
    <subcellularLocation>
        <location evidence="1">Secreted</location>
    </subcellularLocation>
</comment>
<dbReference type="Proteomes" id="UP000034595">
    <property type="component" value="Unassembled WGS sequence"/>
</dbReference>
<evidence type="ECO:0000313" key="4">
    <source>
        <dbReference type="EMBL" id="KKT81199.1"/>
    </source>
</evidence>
<dbReference type="EMBL" id="LCJQ01000014">
    <property type="protein sequence ID" value="KKT81199.1"/>
    <property type="molecule type" value="Genomic_DNA"/>
</dbReference>
<dbReference type="InterPro" id="IPR051398">
    <property type="entry name" value="Polysacch_Deacetylase"/>
</dbReference>
<dbReference type="GO" id="GO:0016810">
    <property type="term" value="F:hydrolase activity, acting on carbon-nitrogen (but not peptide) bonds"/>
    <property type="evidence" value="ECO:0007669"/>
    <property type="project" value="InterPro"/>
</dbReference>
<evidence type="ECO:0000259" key="3">
    <source>
        <dbReference type="PROSITE" id="PS51677"/>
    </source>
</evidence>
<accession>A0A0G1NAI5</accession>
<dbReference type="InterPro" id="IPR002509">
    <property type="entry name" value="NODB_dom"/>
</dbReference>